<evidence type="ECO:0000256" key="1">
    <source>
        <dbReference type="SAM" id="Coils"/>
    </source>
</evidence>
<sequence>MAQSLEQINQSLKKLEQQAIDLGEKLHVAHQGYRNVLAQTANDQLIMSSFTLCTEAYPEEFLQLSVSERHQLQTTLRGLAKQLQTDLREVPSPQTPIEELAPSTNSISLPEMLALPSTESDLSEAPEPEPEVEEILILDEEDELDDGLDEAVNPGEQRGQQIEAELKALFSLESLLSQSQPQLPQNPVEQVSFWNEQVDRQASQFLRQVSAEINRLMQKSKILPGQIPAPILEAAALAESGEGFGKTPHLVRMVLEAREKPRSSGQDDRDSKPQRRRRDRQNSRPSAVVTIVTLQLRMAELEFHDTNLISWRNQIRSLLKELKTISKEYKKQQQKQAIANAKMTWRSTWSND</sequence>
<dbReference type="AlphaFoldDB" id="A0A928VR12"/>
<dbReference type="RefSeq" id="WP_264327893.1">
    <property type="nucleotide sequence ID" value="NZ_JADEXQ010000149.1"/>
</dbReference>
<gene>
    <name evidence="3" type="ORF">IQ266_25415</name>
</gene>
<feature type="compositionally biased region" description="Basic and acidic residues" evidence="2">
    <location>
        <begin position="256"/>
        <end position="273"/>
    </location>
</feature>
<organism evidence="3 4">
    <name type="scientific">Romeriopsis navalis LEGE 11480</name>
    <dbReference type="NCBI Taxonomy" id="2777977"/>
    <lineage>
        <taxon>Bacteria</taxon>
        <taxon>Bacillati</taxon>
        <taxon>Cyanobacteriota</taxon>
        <taxon>Cyanophyceae</taxon>
        <taxon>Leptolyngbyales</taxon>
        <taxon>Leptolyngbyaceae</taxon>
        <taxon>Romeriopsis</taxon>
        <taxon>Romeriopsis navalis</taxon>
    </lineage>
</organism>
<evidence type="ECO:0000256" key="2">
    <source>
        <dbReference type="SAM" id="MobiDB-lite"/>
    </source>
</evidence>
<evidence type="ECO:0000313" key="3">
    <source>
        <dbReference type="EMBL" id="MBE9033081.1"/>
    </source>
</evidence>
<evidence type="ECO:0000313" key="4">
    <source>
        <dbReference type="Proteomes" id="UP000625316"/>
    </source>
</evidence>
<feature type="coiled-coil region" evidence="1">
    <location>
        <begin position="308"/>
        <end position="335"/>
    </location>
</feature>
<proteinExistence type="predicted"/>
<protein>
    <submittedName>
        <fullName evidence="3">Uncharacterized protein</fullName>
    </submittedName>
</protein>
<name>A0A928VR12_9CYAN</name>
<keyword evidence="1" id="KW-0175">Coiled coil</keyword>
<keyword evidence="4" id="KW-1185">Reference proteome</keyword>
<accession>A0A928VR12</accession>
<comment type="caution">
    <text evidence="3">The sequence shown here is derived from an EMBL/GenBank/DDBJ whole genome shotgun (WGS) entry which is preliminary data.</text>
</comment>
<dbReference type="Proteomes" id="UP000625316">
    <property type="component" value="Unassembled WGS sequence"/>
</dbReference>
<dbReference type="EMBL" id="JADEXQ010000149">
    <property type="protein sequence ID" value="MBE9033081.1"/>
    <property type="molecule type" value="Genomic_DNA"/>
</dbReference>
<feature type="region of interest" description="Disordered" evidence="2">
    <location>
        <begin position="256"/>
        <end position="285"/>
    </location>
</feature>
<reference evidence="3" key="1">
    <citation type="submission" date="2020-10" db="EMBL/GenBank/DDBJ databases">
        <authorList>
            <person name="Castelo-Branco R."/>
            <person name="Eusebio N."/>
            <person name="Adriana R."/>
            <person name="Vieira A."/>
            <person name="Brugerolle De Fraissinette N."/>
            <person name="Rezende De Castro R."/>
            <person name="Schneider M.P."/>
            <person name="Vasconcelos V."/>
            <person name="Leao P.N."/>
        </authorList>
    </citation>
    <scope>NUCLEOTIDE SEQUENCE</scope>
    <source>
        <strain evidence="3">LEGE 11480</strain>
    </source>
</reference>